<reference evidence="6" key="1">
    <citation type="journal article" date="2019" name="Int. J. Syst. Evol. Microbiol.">
        <title>The Global Catalogue of Microorganisms (GCM) 10K type strain sequencing project: providing services to taxonomists for standard genome sequencing and annotation.</title>
        <authorList>
            <consortium name="The Broad Institute Genomics Platform"/>
            <consortium name="The Broad Institute Genome Sequencing Center for Infectious Disease"/>
            <person name="Wu L."/>
            <person name="Ma J."/>
        </authorList>
    </citation>
    <scope>NUCLEOTIDE SEQUENCE [LARGE SCALE GENOMIC DNA]</scope>
    <source>
        <strain evidence="6">JCM 10425</strain>
    </source>
</reference>
<sequence>MIVFAGNEAIARYRIRVGRKIGSAAMVADGLHACTDGFTFLAVLSPACAT</sequence>
<protein>
    <submittedName>
        <fullName evidence="5">Uncharacterized protein</fullName>
    </submittedName>
</protein>
<organism evidence="5 6">
    <name type="scientific">Cryptosporangium japonicum</name>
    <dbReference type="NCBI Taxonomy" id="80872"/>
    <lineage>
        <taxon>Bacteria</taxon>
        <taxon>Bacillati</taxon>
        <taxon>Actinomycetota</taxon>
        <taxon>Actinomycetes</taxon>
        <taxon>Cryptosporangiales</taxon>
        <taxon>Cryptosporangiaceae</taxon>
        <taxon>Cryptosporangium</taxon>
    </lineage>
</organism>
<dbReference type="InterPro" id="IPR027469">
    <property type="entry name" value="Cation_efflux_TMD_sf"/>
</dbReference>
<evidence type="ECO:0000256" key="3">
    <source>
        <dbReference type="ARBA" id="ARBA00022989"/>
    </source>
</evidence>
<name>A0ABP3D1G5_9ACTN</name>
<comment type="subcellular location">
    <subcellularLocation>
        <location evidence="1">Membrane</location>
        <topology evidence="1">Multi-pass membrane protein</topology>
    </subcellularLocation>
</comment>
<evidence type="ECO:0000256" key="4">
    <source>
        <dbReference type="ARBA" id="ARBA00023136"/>
    </source>
</evidence>
<evidence type="ECO:0000256" key="1">
    <source>
        <dbReference type="ARBA" id="ARBA00004141"/>
    </source>
</evidence>
<keyword evidence="4" id="KW-0472">Membrane</keyword>
<accession>A0ABP3D1G5</accession>
<proteinExistence type="predicted"/>
<evidence type="ECO:0000313" key="6">
    <source>
        <dbReference type="Proteomes" id="UP001500967"/>
    </source>
</evidence>
<dbReference type="SUPFAM" id="SSF161111">
    <property type="entry name" value="Cation efflux protein transmembrane domain-like"/>
    <property type="match status" value="1"/>
</dbReference>
<keyword evidence="6" id="KW-1185">Reference proteome</keyword>
<comment type="caution">
    <text evidence="5">The sequence shown here is derived from an EMBL/GenBank/DDBJ whole genome shotgun (WGS) entry which is preliminary data.</text>
</comment>
<gene>
    <name evidence="5" type="ORF">GCM10009539_02640</name>
</gene>
<keyword evidence="2" id="KW-0812">Transmembrane</keyword>
<dbReference type="Proteomes" id="UP001500967">
    <property type="component" value="Unassembled WGS sequence"/>
</dbReference>
<evidence type="ECO:0000256" key="2">
    <source>
        <dbReference type="ARBA" id="ARBA00022692"/>
    </source>
</evidence>
<dbReference type="EMBL" id="BAAAGX010000002">
    <property type="protein sequence ID" value="GAA0220893.1"/>
    <property type="molecule type" value="Genomic_DNA"/>
</dbReference>
<keyword evidence="3" id="KW-1133">Transmembrane helix</keyword>
<evidence type="ECO:0000313" key="5">
    <source>
        <dbReference type="EMBL" id="GAA0220893.1"/>
    </source>
</evidence>